<organism evidence="1 2">
    <name type="scientific">Plantactinospora siamensis</name>
    <dbReference type="NCBI Taxonomy" id="555372"/>
    <lineage>
        <taxon>Bacteria</taxon>
        <taxon>Bacillati</taxon>
        <taxon>Actinomycetota</taxon>
        <taxon>Actinomycetes</taxon>
        <taxon>Micromonosporales</taxon>
        <taxon>Micromonosporaceae</taxon>
        <taxon>Plantactinospora</taxon>
    </lineage>
</organism>
<evidence type="ECO:0000313" key="2">
    <source>
        <dbReference type="Proteomes" id="UP001589894"/>
    </source>
</evidence>
<dbReference type="RefSeq" id="WP_377334914.1">
    <property type="nucleotide sequence ID" value="NZ_JBHLUE010000002.1"/>
</dbReference>
<dbReference type="Proteomes" id="UP001589894">
    <property type="component" value="Unassembled WGS sequence"/>
</dbReference>
<protein>
    <submittedName>
        <fullName evidence="1">Uncharacterized protein</fullName>
    </submittedName>
</protein>
<evidence type="ECO:0000313" key="1">
    <source>
        <dbReference type="EMBL" id="MFC0562876.1"/>
    </source>
</evidence>
<comment type="caution">
    <text evidence="1">The sequence shown here is derived from an EMBL/GenBank/DDBJ whole genome shotgun (WGS) entry which is preliminary data.</text>
</comment>
<sequence>MTEDEARALITRLLGTPNPISLYRFEFGWLAKEKLTPEQQAQGLGLGHGSFIIDQTGVVTAQSSLSVRMIIRQYTEARREGRITGRQVWPREEPTAEA</sequence>
<name>A0ABV6NQ29_9ACTN</name>
<gene>
    <name evidence="1" type="ORF">ACFFHU_01620</name>
</gene>
<dbReference type="EMBL" id="JBHLUE010000002">
    <property type="protein sequence ID" value="MFC0562876.1"/>
    <property type="molecule type" value="Genomic_DNA"/>
</dbReference>
<keyword evidence="2" id="KW-1185">Reference proteome</keyword>
<reference evidence="1 2" key="1">
    <citation type="submission" date="2024-09" db="EMBL/GenBank/DDBJ databases">
        <authorList>
            <person name="Sun Q."/>
            <person name="Mori K."/>
        </authorList>
    </citation>
    <scope>NUCLEOTIDE SEQUENCE [LARGE SCALE GENOMIC DNA]</scope>
    <source>
        <strain evidence="1 2">TBRC 2205</strain>
    </source>
</reference>
<proteinExistence type="predicted"/>
<accession>A0ABV6NQ29</accession>